<reference evidence="2 3" key="1">
    <citation type="submission" date="2017-02" db="EMBL/GenBank/DDBJ databases">
        <authorList>
            <person name="Peterson S.W."/>
        </authorList>
    </citation>
    <scope>NUCLEOTIDE SEQUENCE [LARGE SCALE GENOMIC DNA]</scope>
    <source>
        <strain evidence="2 3">ATCC 27749</strain>
    </source>
</reference>
<evidence type="ECO:0000313" key="2">
    <source>
        <dbReference type="EMBL" id="SKA78795.1"/>
    </source>
</evidence>
<dbReference type="EMBL" id="FUYF01000003">
    <property type="protein sequence ID" value="SKA78795.1"/>
    <property type="molecule type" value="Genomic_DNA"/>
</dbReference>
<feature type="transmembrane region" description="Helical" evidence="1">
    <location>
        <begin position="9"/>
        <end position="35"/>
    </location>
</feature>
<proteinExistence type="predicted"/>
<accession>A0A1T4WPK6</accession>
<dbReference type="Proteomes" id="UP000190286">
    <property type="component" value="Unassembled WGS sequence"/>
</dbReference>
<evidence type="ECO:0000313" key="3">
    <source>
        <dbReference type="Proteomes" id="UP000190286"/>
    </source>
</evidence>
<dbReference type="RefSeq" id="WP_078783837.1">
    <property type="nucleotide sequence ID" value="NZ_CAKVTM010000001.1"/>
</dbReference>
<dbReference type="AlphaFoldDB" id="A0A1T4WPK6"/>
<keyword evidence="3" id="KW-1185">Reference proteome</keyword>
<organism evidence="2 3">
    <name type="scientific">Gemmiger formicilis</name>
    <dbReference type="NCBI Taxonomy" id="745368"/>
    <lineage>
        <taxon>Bacteria</taxon>
        <taxon>Bacillati</taxon>
        <taxon>Bacillota</taxon>
        <taxon>Clostridia</taxon>
        <taxon>Eubacteriales</taxon>
        <taxon>Gemmiger</taxon>
    </lineage>
</organism>
<keyword evidence="1" id="KW-0472">Membrane</keyword>
<name>A0A1T4WPK6_9FIRM</name>
<protein>
    <submittedName>
        <fullName evidence="2">Uncharacterized protein</fullName>
    </submittedName>
</protein>
<gene>
    <name evidence="2" type="ORF">SAMN02745178_00834</name>
</gene>
<evidence type="ECO:0000256" key="1">
    <source>
        <dbReference type="SAM" id="Phobius"/>
    </source>
</evidence>
<sequence>MNKDTIIKVLLAIIALMVFAWLWRIISGMLIGTLVLTTSLLSVLIALIIQIVLPIAVIVFAVKLFTKKK</sequence>
<dbReference type="GeneID" id="93337318"/>
<feature type="transmembrane region" description="Helical" evidence="1">
    <location>
        <begin position="41"/>
        <end position="65"/>
    </location>
</feature>
<keyword evidence="1" id="KW-1133">Transmembrane helix</keyword>
<keyword evidence="1" id="KW-0812">Transmembrane</keyword>